<dbReference type="AlphaFoldDB" id="A0ABD2YVB5"/>
<sequence length="182" mass="19986">MLLSQTGQSTSTKDRNSVLDTSKSYIIREPSLVPKVGKAFEILRCLKINLLDMDATLTDASLRASRSHSNRRCAWRAFVNSAKSLYESSPSAASNISTLSALAFRMYTLDSAILYEKPVSTRDTPETLMPDCKSENEALQNSGPTINLKPANQLKRKVPDSDSGENSKPRIRASKGRKDSGT</sequence>
<evidence type="ECO:0000256" key="1">
    <source>
        <dbReference type="SAM" id="MobiDB-lite"/>
    </source>
</evidence>
<evidence type="ECO:0000313" key="3">
    <source>
        <dbReference type="Proteomes" id="UP001630127"/>
    </source>
</evidence>
<feature type="region of interest" description="Disordered" evidence="1">
    <location>
        <begin position="135"/>
        <end position="182"/>
    </location>
</feature>
<gene>
    <name evidence="2" type="ORF">ACH5RR_030681</name>
</gene>
<dbReference type="Proteomes" id="UP001630127">
    <property type="component" value="Unassembled WGS sequence"/>
</dbReference>
<keyword evidence="3" id="KW-1185">Reference proteome</keyword>
<feature type="compositionally biased region" description="Basic and acidic residues" evidence="1">
    <location>
        <begin position="157"/>
        <end position="168"/>
    </location>
</feature>
<reference evidence="2 3" key="1">
    <citation type="submission" date="2024-11" db="EMBL/GenBank/DDBJ databases">
        <title>A near-complete genome assembly of Cinchona calisaya.</title>
        <authorList>
            <person name="Lian D.C."/>
            <person name="Zhao X.W."/>
            <person name="Wei L."/>
        </authorList>
    </citation>
    <scope>NUCLEOTIDE SEQUENCE [LARGE SCALE GENOMIC DNA]</scope>
    <source>
        <tissue evidence="2">Nenye</tissue>
    </source>
</reference>
<protein>
    <submittedName>
        <fullName evidence="2">Uncharacterized protein</fullName>
    </submittedName>
</protein>
<proteinExistence type="predicted"/>
<dbReference type="PANTHER" id="PTHR47162:SF10">
    <property type="entry name" value="METHYL-CPG-BINDING DOMAIN-CONTAINING PROTEIN 9 ISOFORM X1"/>
    <property type="match status" value="1"/>
</dbReference>
<dbReference type="EMBL" id="JBJUIK010000012">
    <property type="protein sequence ID" value="KAL3511280.1"/>
    <property type="molecule type" value="Genomic_DNA"/>
</dbReference>
<accession>A0ABD2YVB5</accession>
<comment type="caution">
    <text evidence="2">The sequence shown here is derived from an EMBL/GenBank/DDBJ whole genome shotgun (WGS) entry which is preliminary data.</text>
</comment>
<name>A0ABD2YVB5_9GENT</name>
<evidence type="ECO:0000313" key="2">
    <source>
        <dbReference type="EMBL" id="KAL3511280.1"/>
    </source>
</evidence>
<dbReference type="PANTHER" id="PTHR47162">
    <property type="entry name" value="OS02G0192300 PROTEIN"/>
    <property type="match status" value="1"/>
</dbReference>
<organism evidence="2 3">
    <name type="scientific">Cinchona calisaya</name>
    <dbReference type="NCBI Taxonomy" id="153742"/>
    <lineage>
        <taxon>Eukaryota</taxon>
        <taxon>Viridiplantae</taxon>
        <taxon>Streptophyta</taxon>
        <taxon>Embryophyta</taxon>
        <taxon>Tracheophyta</taxon>
        <taxon>Spermatophyta</taxon>
        <taxon>Magnoliopsida</taxon>
        <taxon>eudicotyledons</taxon>
        <taxon>Gunneridae</taxon>
        <taxon>Pentapetalae</taxon>
        <taxon>asterids</taxon>
        <taxon>lamiids</taxon>
        <taxon>Gentianales</taxon>
        <taxon>Rubiaceae</taxon>
        <taxon>Cinchonoideae</taxon>
        <taxon>Cinchoneae</taxon>
        <taxon>Cinchona</taxon>
    </lineage>
</organism>